<evidence type="ECO:0000313" key="3">
    <source>
        <dbReference type="Proteomes" id="UP000051870"/>
    </source>
</evidence>
<organism evidence="2 3">
    <name type="scientific">Shimia thalassica</name>
    <dbReference type="NCBI Taxonomy" id="1715693"/>
    <lineage>
        <taxon>Bacteria</taxon>
        <taxon>Pseudomonadati</taxon>
        <taxon>Pseudomonadota</taxon>
        <taxon>Alphaproteobacteria</taxon>
        <taxon>Rhodobacterales</taxon>
        <taxon>Roseobacteraceae</taxon>
    </lineage>
</organism>
<feature type="signal peptide" evidence="1">
    <location>
        <begin position="1"/>
        <end position="21"/>
    </location>
</feature>
<dbReference type="Gene3D" id="2.60.120.260">
    <property type="entry name" value="Galactose-binding domain-like"/>
    <property type="match status" value="1"/>
</dbReference>
<protein>
    <submittedName>
        <fullName evidence="2">Uncharacterized protein</fullName>
    </submittedName>
</protein>
<feature type="chain" id="PRO_5006065079" evidence="1">
    <location>
        <begin position="22"/>
        <end position="320"/>
    </location>
</feature>
<dbReference type="RefSeq" id="WP_058311770.1">
    <property type="nucleotide sequence ID" value="NZ_CYTW01000002.1"/>
</dbReference>
<evidence type="ECO:0000256" key="1">
    <source>
        <dbReference type="SAM" id="SignalP"/>
    </source>
</evidence>
<dbReference type="AlphaFoldDB" id="A0A0P1IB38"/>
<keyword evidence="1" id="KW-0732">Signal</keyword>
<dbReference type="STRING" id="1715693.PH7735_02622"/>
<dbReference type="Proteomes" id="UP000051870">
    <property type="component" value="Unassembled WGS sequence"/>
</dbReference>
<accession>A0A0P1IB38</accession>
<gene>
    <name evidence="2" type="ORF">PH7735_02622</name>
</gene>
<dbReference type="GeneID" id="83881633"/>
<keyword evidence="3" id="KW-1185">Reference proteome</keyword>
<sequence length="320" mass="34182">MKHTAAIAIISLSTVGSLAQAQEPSMTTGLADVIHPGLLDFAPLGGRPPRISAVGTIASDDGQVWTVPADTQFQTAPKATDLYNECNGVKPAGMADIDLSVVPMIDAGGHEEFTAYIFADNYFELYVNGRLLAVDPVPFVPFNSNVIRFKADRPVTLAVKMVDWEENLGLGSEANARSPFHAGDGGFVAHIQDAAGKTVLLSDDNWRAQTFYTAPLKDVSCLKVEGALRDSAACDTSDVADGGGFSAAHWPIPPAWMTAEFDDGAWPRATTFTNETVGVANKPAYTNFAEVFDTPGADAEFIWSSNLILDNVVLLRRTTD</sequence>
<reference evidence="3" key="1">
    <citation type="submission" date="2015-09" db="EMBL/GenBank/DDBJ databases">
        <authorList>
            <person name="Rodrigo-Torres Lidia"/>
            <person name="Arahal R.David."/>
        </authorList>
    </citation>
    <scope>NUCLEOTIDE SEQUENCE [LARGE SCALE GENOMIC DNA]</scope>
    <source>
        <strain evidence="3">CECT 7735</strain>
    </source>
</reference>
<dbReference type="EMBL" id="CYTW01000002">
    <property type="protein sequence ID" value="CUK02597.1"/>
    <property type="molecule type" value="Genomic_DNA"/>
</dbReference>
<name>A0A0P1IB38_9RHOB</name>
<proteinExistence type="predicted"/>
<evidence type="ECO:0000313" key="2">
    <source>
        <dbReference type="EMBL" id="CUK02597.1"/>
    </source>
</evidence>